<evidence type="ECO:0000256" key="1">
    <source>
        <dbReference type="ARBA" id="ARBA00001946"/>
    </source>
</evidence>
<dbReference type="GO" id="GO:0006744">
    <property type="term" value="P:ubiquinone biosynthetic process"/>
    <property type="evidence" value="ECO:0007669"/>
    <property type="project" value="TreeGrafter"/>
</dbReference>
<evidence type="ECO:0000256" key="3">
    <source>
        <dbReference type="ARBA" id="ARBA00022679"/>
    </source>
</evidence>
<feature type="region of interest" description="Disordered" evidence="7">
    <location>
        <begin position="214"/>
        <end position="233"/>
    </location>
</feature>
<feature type="chain" id="PRO_5006902046" evidence="8">
    <location>
        <begin position="17"/>
        <end position="608"/>
    </location>
</feature>
<evidence type="ECO:0000256" key="5">
    <source>
        <dbReference type="ARBA" id="ARBA00022842"/>
    </source>
</evidence>
<dbReference type="Proteomes" id="UP000054988">
    <property type="component" value="Unassembled WGS sequence"/>
</dbReference>
<dbReference type="Gene3D" id="1.10.600.10">
    <property type="entry name" value="Farnesyl Diphosphate Synthase"/>
    <property type="match status" value="1"/>
</dbReference>
<keyword evidence="8" id="KW-0732">Signal</keyword>
<feature type="signal peptide" evidence="8">
    <location>
        <begin position="1"/>
        <end position="16"/>
    </location>
</feature>
<evidence type="ECO:0000256" key="2">
    <source>
        <dbReference type="ARBA" id="ARBA00006706"/>
    </source>
</evidence>
<dbReference type="SUPFAM" id="SSF48576">
    <property type="entry name" value="Terpenoid synthases"/>
    <property type="match status" value="1"/>
</dbReference>
<keyword evidence="6" id="KW-0414">Isoprene biosynthesis</keyword>
<dbReference type="GO" id="GO:0008299">
    <property type="term" value="P:isoprenoid biosynthetic process"/>
    <property type="evidence" value="ECO:0007669"/>
    <property type="project" value="UniProtKB-KW"/>
</dbReference>
<keyword evidence="3" id="KW-0808">Transferase</keyword>
<accession>A0A0W0FRY7</accession>
<evidence type="ECO:0000256" key="6">
    <source>
        <dbReference type="ARBA" id="ARBA00023229"/>
    </source>
</evidence>
<dbReference type="InterPro" id="IPR008949">
    <property type="entry name" value="Isoprenoid_synthase_dom_sf"/>
</dbReference>
<dbReference type="PANTHER" id="PTHR12001">
    <property type="entry name" value="GERANYLGERANYL PYROPHOSPHATE SYNTHASE"/>
    <property type="match status" value="1"/>
</dbReference>
<keyword evidence="4" id="KW-0479">Metal-binding</keyword>
<comment type="caution">
    <text evidence="9">The sequence shown here is derived from an EMBL/GenBank/DDBJ whole genome shotgun (WGS) entry which is preliminary data.</text>
</comment>
<dbReference type="GO" id="GO:0004659">
    <property type="term" value="F:prenyltransferase activity"/>
    <property type="evidence" value="ECO:0007669"/>
    <property type="project" value="InterPro"/>
</dbReference>
<gene>
    <name evidence="9" type="ORF">WG66_8317</name>
</gene>
<dbReference type="Pfam" id="PF00348">
    <property type="entry name" value="polyprenyl_synt"/>
    <property type="match status" value="1"/>
</dbReference>
<dbReference type="eggNOG" id="KOG0776">
    <property type="taxonomic scope" value="Eukaryota"/>
</dbReference>
<keyword evidence="5" id="KW-0460">Magnesium</keyword>
<evidence type="ECO:0000313" key="10">
    <source>
        <dbReference type="Proteomes" id="UP000054988"/>
    </source>
</evidence>
<evidence type="ECO:0000256" key="7">
    <source>
        <dbReference type="SAM" id="MobiDB-lite"/>
    </source>
</evidence>
<sequence length="608" mass="66881">MLVLSTLHTLLAQVLSLPDLHTAILSTPSGQLVCYASDAGRPKDEIRVIVGLSGEIWQEAEGEIGEAGMVDSELGRIVVLGVDEEQQQVEHKAATSEESDYQPLMLLTLNAKDTVDWDELQVKGKALAKHLAKSLSKYRQHLIWPLPKPGTAHLPSPTPVRHAINQPLTVGTPTSFYLLSAFYASAGMVARLIVRPCLNPRRYSALAAQVQKSTSTFNSRHDPAPPRVKLTPTPDPLPHLLVSSELAHIRKNLFNLLGSAHPALNDLLLSKRYFSHPSKQLRPLLVLLFARATNGLGSKWSEKKAMAQWRVDELDKPLTHSGLLNDSNPNTPDHMESFWTVFPLNEPTLESHSSRSSTTNATTSYPFSILPSQLGLAQIVEMIHVANSLHFRVSSDPNESFGNKLSILGGDFLLGRASHALPRLGEAEVVELIAGVIANTMEGAFLSHSHPRHPSSPADAWETYLKRVYLFSASLWAKGARGSVVLGGCREGIWKEVAYAYGRHLGFAYQIAQDAKRNGIINTPLLYAWETRPDVIAPIIERGFCQEGDMETVHHIISTSNAVERTEELVQRYAGLAREVLGLLPTSSSEEAVHALKVLIVKVAERKW</sequence>
<dbReference type="GO" id="GO:0046872">
    <property type="term" value="F:metal ion binding"/>
    <property type="evidence" value="ECO:0007669"/>
    <property type="project" value="UniProtKB-KW"/>
</dbReference>
<comment type="similarity">
    <text evidence="2">Belongs to the FPP/GGPP synthase family.</text>
</comment>
<reference evidence="9 10" key="1">
    <citation type="submission" date="2015-12" db="EMBL/GenBank/DDBJ databases">
        <title>Draft genome sequence of Moniliophthora roreri, the causal agent of frosty pod rot of cacao.</title>
        <authorList>
            <person name="Aime M.C."/>
            <person name="Diaz-Valderrama J.R."/>
            <person name="Kijpornyongpan T."/>
            <person name="Phillips-Mora W."/>
        </authorList>
    </citation>
    <scope>NUCLEOTIDE SEQUENCE [LARGE SCALE GENOMIC DNA]</scope>
    <source>
        <strain evidence="9 10">MCA 2952</strain>
    </source>
</reference>
<name>A0A0W0FRY7_MONRR</name>
<dbReference type="CDD" id="cd00867">
    <property type="entry name" value="Trans_IPPS"/>
    <property type="match status" value="1"/>
</dbReference>
<evidence type="ECO:0000313" key="9">
    <source>
        <dbReference type="EMBL" id="KTB39059.1"/>
    </source>
</evidence>
<dbReference type="AlphaFoldDB" id="A0A0W0FRY7"/>
<dbReference type="EMBL" id="LATX01001708">
    <property type="protein sequence ID" value="KTB39059.1"/>
    <property type="molecule type" value="Genomic_DNA"/>
</dbReference>
<organism evidence="9 10">
    <name type="scientific">Moniliophthora roreri</name>
    <name type="common">Frosty pod rot fungus</name>
    <name type="synonym">Monilia roreri</name>
    <dbReference type="NCBI Taxonomy" id="221103"/>
    <lineage>
        <taxon>Eukaryota</taxon>
        <taxon>Fungi</taxon>
        <taxon>Dikarya</taxon>
        <taxon>Basidiomycota</taxon>
        <taxon>Agaricomycotina</taxon>
        <taxon>Agaricomycetes</taxon>
        <taxon>Agaricomycetidae</taxon>
        <taxon>Agaricales</taxon>
        <taxon>Marasmiineae</taxon>
        <taxon>Marasmiaceae</taxon>
        <taxon>Moniliophthora</taxon>
    </lineage>
</organism>
<comment type="cofactor">
    <cofactor evidence="1">
        <name>Mg(2+)</name>
        <dbReference type="ChEBI" id="CHEBI:18420"/>
    </cofactor>
</comment>
<dbReference type="InterPro" id="IPR000092">
    <property type="entry name" value="Polyprenyl_synt"/>
</dbReference>
<dbReference type="GO" id="GO:1990234">
    <property type="term" value="C:transferase complex"/>
    <property type="evidence" value="ECO:0007669"/>
    <property type="project" value="TreeGrafter"/>
</dbReference>
<protein>
    <submittedName>
        <fullName evidence="9">Putative terpenoid synthase</fullName>
    </submittedName>
</protein>
<dbReference type="PANTHER" id="PTHR12001:SF69">
    <property type="entry name" value="ALL TRANS-POLYPRENYL-DIPHOSPHATE SYNTHASE PDSS1"/>
    <property type="match status" value="1"/>
</dbReference>
<evidence type="ECO:0000256" key="8">
    <source>
        <dbReference type="SAM" id="SignalP"/>
    </source>
</evidence>
<dbReference type="Gene3D" id="3.30.450.30">
    <property type="entry name" value="Dynein light chain 2a, cytoplasmic"/>
    <property type="match status" value="1"/>
</dbReference>
<proteinExistence type="inferred from homology"/>
<evidence type="ECO:0000256" key="4">
    <source>
        <dbReference type="ARBA" id="ARBA00022723"/>
    </source>
</evidence>